<sequence>MSRLEILKNRVLWKIYAVWFFRRIVPLMVVQVALIALALQIFAQKVFVSMILQNTGAIAGVSYWSVLKYLLISFSQTRFTVQLVILVVLGVGALLIRDITRTIFTYKSMWRRS</sequence>
<dbReference type="STRING" id="1798404.A3B92_02325"/>
<evidence type="ECO:0000313" key="3">
    <source>
        <dbReference type="Proteomes" id="UP000177960"/>
    </source>
</evidence>
<comment type="caution">
    <text evidence="2">The sequence shown here is derived from an EMBL/GenBank/DDBJ whole genome shotgun (WGS) entry which is preliminary data.</text>
</comment>
<dbReference type="AlphaFoldDB" id="A0A1G1ZJ08"/>
<gene>
    <name evidence="2" type="ORF">A3B92_02325</name>
</gene>
<reference evidence="2 3" key="1">
    <citation type="journal article" date="2016" name="Nat. Commun.">
        <title>Thousands of microbial genomes shed light on interconnected biogeochemical processes in an aquifer system.</title>
        <authorList>
            <person name="Anantharaman K."/>
            <person name="Brown C.T."/>
            <person name="Hug L.A."/>
            <person name="Sharon I."/>
            <person name="Castelle C.J."/>
            <person name="Probst A.J."/>
            <person name="Thomas B.C."/>
            <person name="Singh A."/>
            <person name="Wilkins M.J."/>
            <person name="Karaoz U."/>
            <person name="Brodie E.L."/>
            <person name="Williams K.H."/>
            <person name="Hubbard S.S."/>
            <person name="Banfield J.F."/>
        </authorList>
    </citation>
    <scope>NUCLEOTIDE SEQUENCE [LARGE SCALE GENOMIC DNA]</scope>
</reference>
<proteinExistence type="predicted"/>
<evidence type="ECO:0000256" key="1">
    <source>
        <dbReference type="SAM" id="Phobius"/>
    </source>
</evidence>
<dbReference type="EMBL" id="MHJG01000013">
    <property type="protein sequence ID" value="OGY63930.1"/>
    <property type="molecule type" value="Genomic_DNA"/>
</dbReference>
<dbReference type="Proteomes" id="UP000177960">
    <property type="component" value="Unassembled WGS sequence"/>
</dbReference>
<feature type="transmembrane region" description="Helical" evidence="1">
    <location>
        <begin position="79"/>
        <end position="99"/>
    </location>
</feature>
<protein>
    <recommendedName>
        <fullName evidence="4">ABC transmembrane type-1 domain-containing protein</fullName>
    </recommendedName>
</protein>
<feature type="transmembrane region" description="Helical" evidence="1">
    <location>
        <begin position="20"/>
        <end position="39"/>
    </location>
</feature>
<evidence type="ECO:0000313" key="2">
    <source>
        <dbReference type="EMBL" id="OGY63930.1"/>
    </source>
</evidence>
<name>A0A1G1ZJ08_9BACT</name>
<keyword evidence="1" id="KW-0812">Transmembrane</keyword>
<keyword evidence="1" id="KW-1133">Transmembrane helix</keyword>
<organism evidence="2 3">
    <name type="scientific">Candidatus Harrisonbacteria bacterium RIFCSPHIGHO2_02_FULL_42_16</name>
    <dbReference type="NCBI Taxonomy" id="1798404"/>
    <lineage>
        <taxon>Bacteria</taxon>
        <taxon>Candidatus Harrisoniibacteriota</taxon>
    </lineage>
</organism>
<accession>A0A1G1ZJ08</accession>
<evidence type="ECO:0008006" key="4">
    <source>
        <dbReference type="Google" id="ProtNLM"/>
    </source>
</evidence>
<keyword evidence="1" id="KW-0472">Membrane</keyword>